<evidence type="ECO:0000313" key="4">
    <source>
        <dbReference type="Proteomes" id="UP000800093"/>
    </source>
</evidence>
<evidence type="ECO:0000256" key="2">
    <source>
        <dbReference type="SAM" id="SignalP"/>
    </source>
</evidence>
<keyword evidence="4" id="KW-1185">Reference proteome</keyword>
<dbReference type="Proteomes" id="UP000800093">
    <property type="component" value="Unassembled WGS sequence"/>
</dbReference>
<feature type="region of interest" description="Disordered" evidence="1">
    <location>
        <begin position="554"/>
        <end position="623"/>
    </location>
</feature>
<dbReference type="EMBL" id="ML986605">
    <property type="protein sequence ID" value="KAF2265527.1"/>
    <property type="molecule type" value="Genomic_DNA"/>
</dbReference>
<dbReference type="Gene3D" id="1.50.10.20">
    <property type="match status" value="1"/>
</dbReference>
<dbReference type="PANTHER" id="PTHR47791">
    <property type="entry name" value="MEIOTICALLY UP-REGULATED GENE 191 PROTEIN"/>
    <property type="match status" value="1"/>
</dbReference>
<comment type="caution">
    <text evidence="3">The sequence shown here is derived from an EMBL/GenBank/DDBJ whole genome shotgun (WGS) entry which is preliminary data.</text>
</comment>
<accession>A0A9P4N4C8</accession>
<keyword evidence="3" id="KW-0378">Hydrolase</keyword>
<feature type="compositionally biased region" description="Polar residues" evidence="1">
    <location>
        <begin position="584"/>
        <end position="593"/>
    </location>
</feature>
<keyword evidence="2" id="KW-0732">Signal</keyword>
<reference evidence="4" key="1">
    <citation type="journal article" date="2020" name="Stud. Mycol.">
        <title>101 Dothideomycetes genomes: A test case for predicting lifestyles and emergence of pathogens.</title>
        <authorList>
            <person name="Haridas S."/>
            <person name="Albert R."/>
            <person name="Binder M."/>
            <person name="Bloem J."/>
            <person name="LaButti K."/>
            <person name="Salamov A."/>
            <person name="Andreopoulos B."/>
            <person name="Baker S."/>
            <person name="Barry K."/>
            <person name="Bills G."/>
            <person name="Bluhm B."/>
            <person name="Cannon C."/>
            <person name="Castanera R."/>
            <person name="Culley D."/>
            <person name="Daum C."/>
            <person name="Ezra D."/>
            <person name="Gonzalez J."/>
            <person name="Henrissat B."/>
            <person name="Kuo A."/>
            <person name="Liang C."/>
            <person name="Lipzen A."/>
            <person name="Lutzoni F."/>
            <person name="Magnuson J."/>
            <person name="Mondo S."/>
            <person name="Nolan M."/>
            <person name="Ohm R."/>
            <person name="Pangilinan J."/>
            <person name="Park H.-J."/>
            <person name="Ramirez L."/>
            <person name="Alfaro M."/>
            <person name="Sun H."/>
            <person name="Tritt A."/>
            <person name="Yoshinaga Y."/>
            <person name="Zwiers L.-H."/>
            <person name="Turgeon B."/>
            <person name="Goodwin S."/>
            <person name="Spatafora J."/>
            <person name="Crous P."/>
            <person name="Grigoriev I."/>
        </authorList>
    </citation>
    <scope>NUCLEOTIDE SEQUENCE [LARGE SCALE GENOMIC DNA]</scope>
    <source>
        <strain evidence="4">CBS 304.66</strain>
    </source>
</reference>
<keyword evidence="3" id="KW-0326">Glycosidase</keyword>
<dbReference type="Pfam" id="PF03663">
    <property type="entry name" value="Glyco_hydro_76"/>
    <property type="match status" value="1"/>
</dbReference>
<dbReference type="PANTHER" id="PTHR47791:SF2">
    <property type="entry name" value="ENDO MANNANASE, GH76 FAMILY (EUROFUNG)"/>
    <property type="match status" value="1"/>
</dbReference>
<dbReference type="InterPro" id="IPR005198">
    <property type="entry name" value="Glyco_hydro_76"/>
</dbReference>
<evidence type="ECO:0000313" key="3">
    <source>
        <dbReference type="EMBL" id="KAF2265527.1"/>
    </source>
</evidence>
<organism evidence="3 4">
    <name type="scientific">Lojkania enalia</name>
    <dbReference type="NCBI Taxonomy" id="147567"/>
    <lineage>
        <taxon>Eukaryota</taxon>
        <taxon>Fungi</taxon>
        <taxon>Dikarya</taxon>
        <taxon>Ascomycota</taxon>
        <taxon>Pezizomycotina</taxon>
        <taxon>Dothideomycetes</taxon>
        <taxon>Pleosporomycetidae</taxon>
        <taxon>Pleosporales</taxon>
        <taxon>Pleosporales incertae sedis</taxon>
        <taxon>Lojkania</taxon>
    </lineage>
</organism>
<dbReference type="InterPro" id="IPR053169">
    <property type="entry name" value="MUG_Protein"/>
</dbReference>
<evidence type="ECO:0000256" key="1">
    <source>
        <dbReference type="SAM" id="MobiDB-lite"/>
    </source>
</evidence>
<dbReference type="OrthoDB" id="4104179at2759"/>
<gene>
    <name evidence="3" type="ORF">CC78DRAFT_532412</name>
</gene>
<dbReference type="GO" id="GO:0016798">
    <property type="term" value="F:hydrolase activity, acting on glycosyl bonds"/>
    <property type="evidence" value="ECO:0007669"/>
    <property type="project" value="UniProtKB-KW"/>
</dbReference>
<dbReference type="InterPro" id="IPR008928">
    <property type="entry name" value="6-hairpin_glycosidase_sf"/>
</dbReference>
<feature type="chain" id="PRO_5040107652" evidence="2">
    <location>
        <begin position="27"/>
        <end position="646"/>
    </location>
</feature>
<dbReference type="SUPFAM" id="SSF48208">
    <property type="entry name" value="Six-hairpin glycosidases"/>
    <property type="match status" value="1"/>
</dbReference>
<proteinExistence type="predicted"/>
<sequence>MFSRVACLGRPSWAILCLLSSSAVLGSVLQNGDDRPLAEKELIFGPENQNVLQIIPVDPKPPSSNPAYPKPLGMSPAAVTSALQDLHSALSVMQSTYFSLWLGKWTTAIDWTAAVLGTHLSSTLSSLSHSLSYTLPGTFDKTVKLDVEAQMVENEINKYFAQSIAYFFGEDAFAIRMEAYDDMLWVVLGWLESMNFINSHSERHYPLTEGIIREESEWHGKQFIPAFAHRARVFYELAEQGWDWELCSGGMLWSPHTLPYKNAITNQLFISAAVSMYLYFPGDDNCSPFMSDQESGVRANFKMGKQDMDECDERMKGKSTYDPIYLASAINGYKWLKNSGMMNEKGLYVDGFHIHDYGKNGTIGTGKCDERNEMVYTYNQGVILSGLRGLWEATGNLTYLEDGHELIRNVIRATGWTDTDTPTIFLTESQHQHDTTKRPSVSNHQAHDQTWSGLGSSGILTELCDPYGTCSQNGQTFKGIFFHHLTNFCTPLPTSATTPGKTFAASKDTATLHQRSCNEYAPWVIHNARSALRTRDEKGRFGMWWGTGLASHGHDFESDTPPAGRLPNRNDPLRPSLPEDATDHQNPVPSSISRCGRFPSDREGQEQPCTTGDLNDRGRGRTVETQGGGVAVVRAMWEFLRHFNKG</sequence>
<feature type="signal peptide" evidence="2">
    <location>
        <begin position="1"/>
        <end position="26"/>
    </location>
</feature>
<name>A0A9P4N4C8_9PLEO</name>
<protein>
    <submittedName>
        <fullName evidence="3">Six-hairpin glycosidase</fullName>
    </submittedName>
</protein>
<dbReference type="GO" id="GO:0005975">
    <property type="term" value="P:carbohydrate metabolic process"/>
    <property type="evidence" value="ECO:0007669"/>
    <property type="project" value="InterPro"/>
</dbReference>
<dbReference type="AlphaFoldDB" id="A0A9P4N4C8"/>